<dbReference type="Pfam" id="PF07963">
    <property type="entry name" value="N_methyl"/>
    <property type="match status" value="1"/>
</dbReference>
<accession>A0A444JGM2</accession>
<protein>
    <recommendedName>
        <fullName evidence="2">Type II secretion system protein H</fullName>
    </recommendedName>
    <alternativeName>
        <fullName evidence="10">General secretion pathway protein H</fullName>
    </alternativeName>
</protein>
<comment type="similarity">
    <text evidence="9">Belongs to the GSP H family.</text>
</comment>
<evidence type="ECO:0000256" key="2">
    <source>
        <dbReference type="ARBA" id="ARBA00021549"/>
    </source>
</evidence>
<dbReference type="InterPro" id="IPR012902">
    <property type="entry name" value="N_methyl_site"/>
</dbReference>
<dbReference type="GO" id="GO:0015627">
    <property type="term" value="C:type II protein secretion system complex"/>
    <property type="evidence" value="ECO:0007669"/>
    <property type="project" value="InterPro"/>
</dbReference>
<comment type="subcellular location">
    <subcellularLocation>
        <location evidence="1">Cell inner membrane</location>
        <topology evidence="1">Single-pass membrane protein</topology>
    </subcellularLocation>
</comment>
<dbReference type="SUPFAM" id="SSF54523">
    <property type="entry name" value="Pili subunits"/>
    <property type="match status" value="1"/>
</dbReference>
<evidence type="ECO:0000256" key="5">
    <source>
        <dbReference type="ARBA" id="ARBA00022519"/>
    </source>
</evidence>
<dbReference type="AlphaFoldDB" id="A0A444JGM2"/>
<dbReference type="GO" id="GO:0015628">
    <property type="term" value="P:protein secretion by the type II secretion system"/>
    <property type="evidence" value="ECO:0007669"/>
    <property type="project" value="InterPro"/>
</dbReference>
<keyword evidence="3" id="KW-1003">Cell membrane</keyword>
<evidence type="ECO:0000256" key="6">
    <source>
        <dbReference type="ARBA" id="ARBA00022692"/>
    </source>
</evidence>
<evidence type="ECO:0000256" key="9">
    <source>
        <dbReference type="ARBA" id="ARBA00025772"/>
    </source>
</evidence>
<keyword evidence="4" id="KW-0488">Methylation</keyword>
<name>A0A444JGM2_9BACT</name>
<dbReference type="PROSITE" id="PS00409">
    <property type="entry name" value="PROKAR_NTER_METHYL"/>
    <property type="match status" value="1"/>
</dbReference>
<dbReference type="InterPro" id="IPR045584">
    <property type="entry name" value="Pilin-like"/>
</dbReference>
<dbReference type="GO" id="GO:0005886">
    <property type="term" value="C:plasma membrane"/>
    <property type="evidence" value="ECO:0007669"/>
    <property type="project" value="UniProtKB-SubCell"/>
</dbReference>
<proteinExistence type="inferred from homology"/>
<dbReference type="NCBIfam" id="TIGR02532">
    <property type="entry name" value="IV_pilin_GFxxxE"/>
    <property type="match status" value="1"/>
</dbReference>
<evidence type="ECO:0000256" key="10">
    <source>
        <dbReference type="ARBA" id="ARBA00030775"/>
    </source>
</evidence>
<dbReference type="Pfam" id="PF12019">
    <property type="entry name" value="GspH"/>
    <property type="match status" value="1"/>
</dbReference>
<dbReference type="Proteomes" id="UP000288892">
    <property type="component" value="Unassembled WGS sequence"/>
</dbReference>
<keyword evidence="7 11" id="KW-1133">Transmembrane helix</keyword>
<organism evidence="13 14">
    <name type="scientific">Candidatus Electrothrix marina</name>
    <dbReference type="NCBI Taxonomy" id="1859130"/>
    <lineage>
        <taxon>Bacteria</taxon>
        <taxon>Pseudomonadati</taxon>
        <taxon>Thermodesulfobacteriota</taxon>
        <taxon>Desulfobulbia</taxon>
        <taxon>Desulfobulbales</taxon>
        <taxon>Desulfobulbaceae</taxon>
        <taxon>Candidatus Electrothrix</taxon>
    </lineage>
</organism>
<sequence length="184" mass="20568">MKQTGCREKAVKGFSLVELMLVIALLGVLSVISVPGFLRNLPEKRLKNAARNLHADLQRARLWAVNENKKITVRFNEAEGYYYIDDDLKGEAGYKVWDTNELRRNLTDYGGVVYGKGAAVKNWNNSSINRVVPYRDIISFKSAGTATSASVYLQHANQDAVTYAVTTTNFGAVKIRKFNGSSWE</sequence>
<keyword evidence="8 11" id="KW-0472">Membrane</keyword>
<evidence type="ECO:0000256" key="3">
    <source>
        <dbReference type="ARBA" id="ARBA00022475"/>
    </source>
</evidence>
<dbReference type="InterPro" id="IPR022346">
    <property type="entry name" value="T2SS_GspH"/>
</dbReference>
<comment type="caution">
    <text evidence="13">The sequence shown here is derived from an EMBL/GenBank/DDBJ whole genome shotgun (WGS) entry which is preliminary data.</text>
</comment>
<gene>
    <name evidence="13" type="ORF">VU01_10244</name>
</gene>
<reference evidence="13 14" key="1">
    <citation type="submission" date="2017-01" db="EMBL/GenBank/DDBJ databases">
        <title>The cable genome- insights into the physiology and evolution of filamentous bacteria capable of sulfide oxidation via long distance electron transfer.</title>
        <authorList>
            <person name="Schreiber L."/>
            <person name="Bjerg J.T."/>
            <person name="Boggild A."/>
            <person name="Van De Vossenberg J."/>
            <person name="Meysman F."/>
            <person name="Nielsen L.P."/>
            <person name="Schramm A."/>
            <person name="Kjeldsen K.U."/>
        </authorList>
    </citation>
    <scope>NUCLEOTIDE SEQUENCE [LARGE SCALE GENOMIC DNA]</scope>
    <source>
        <strain evidence="13">A5</strain>
    </source>
</reference>
<evidence type="ECO:0000256" key="11">
    <source>
        <dbReference type="SAM" id="Phobius"/>
    </source>
</evidence>
<keyword evidence="6 11" id="KW-0812">Transmembrane</keyword>
<keyword evidence="5" id="KW-0997">Cell inner membrane</keyword>
<feature type="transmembrane region" description="Helical" evidence="11">
    <location>
        <begin position="19"/>
        <end position="38"/>
    </location>
</feature>
<evidence type="ECO:0000313" key="14">
    <source>
        <dbReference type="Proteomes" id="UP000288892"/>
    </source>
</evidence>
<evidence type="ECO:0000256" key="8">
    <source>
        <dbReference type="ARBA" id="ARBA00023136"/>
    </source>
</evidence>
<evidence type="ECO:0000259" key="12">
    <source>
        <dbReference type="Pfam" id="PF12019"/>
    </source>
</evidence>
<evidence type="ECO:0000256" key="7">
    <source>
        <dbReference type="ARBA" id="ARBA00022989"/>
    </source>
</evidence>
<evidence type="ECO:0000256" key="1">
    <source>
        <dbReference type="ARBA" id="ARBA00004377"/>
    </source>
</evidence>
<keyword evidence="14" id="KW-1185">Reference proteome</keyword>
<feature type="domain" description="General secretion pathway GspH" evidence="12">
    <location>
        <begin position="49"/>
        <end position="168"/>
    </location>
</feature>
<evidence type="ECO:0000256" key="4">
    <source>
        <dbReference type="ARBA" id="ARBA00022481"/>
    </source>
</evidence>
<dbReference type="EMBL" id="MTKS01000024">
    <property type="protein sequence ID" value="RWX52261.1"/>
    <property type="molecule type" value="Genomic_DNA"/>
</dbReference>
<dbReference type="Gene3D" id="3.30.700.10">
    <property type="entry name" value="Glycoprotein, Type 4 Pilin"/>
    <property type="match status" value="1"/>
</dbReference>
<evidence type="ECO:0000313" key="13">
    <source>
        <dbReference type="EMBL" id="RWX52261.1"/>
    </source>
</evidence>